<dbReference type="CDD" id="cd08897">
    <property type="entry name" value="SRPBCC_CalC_Aha1-like_4"/>
    <property type="match status" value="1"/>
</dbReference>
<comment type="similarity">
    <text evidence="1">Belongs to the AHA1 family.</text>
</comment>
<reference evidence="4" key="1">
    <citation type="journal article" date="2019" name="Int. J. Syst. Evol. Microbiol.">
        <title>The Global Catalogue of Microorganisms (GCM) 10K type strain sequencing project: providing services to taxonomists for standard genome sequencing and annotation.</title>
        <authorList>
            <consortium name="The Broad Institute Genomics Platform"/>
            <consortium name="The Broad Institute Genome Sequencing Center for Infectious Disease"/>
            <person name="Wu L."/>
            <person name="Ma J."/>
        </authorList>
    </citation>
    <scope>NUCLEOTIDE SEQUENCE [LARGE SCALE GENOMIC DNA]</scope>
    <source>
        <strain evidence="4">CCUG 70865</strain>
    </source>
</reference>
<name>A0ABW4HFH1_9FLAO</name>
<evidence type="ECO:0000313" key="3">
    <source>
        <dbReference type="EMBL" id="MFD1603927.1"/>
    </source>
</evidence>
<evidence type="ECO:0000256" key="1">
    <source>
        <dbReference type="ARBA" id="ARBA00006817"/>
    </source>
</evidence>
<accession>A0ABW4HFH1</accession>
<keyword evidence="4" id="KW-1185">Reference proteome</keyword>
<evidence type="ECO:0000259" key="2">
    <source>
        <dbReference type="Pfam" id="PF08327"/>
    </source>
</evidence>
<organism evidence="3 4">
    <name type="scientific">Flavobacterium artemisiae</name>
    <dbReference type="NCBI Taxonomy" id="2126556"/>
    <lineage>
        <taxon>Bacteria</taxon>
        <taxon>Pseudomonadati</taxon>
        <taxon>Bacteroidota</taxon>
        <taxon>Flavobacteriia</taxon>
        <taxon>Flavobacteriales</taxon>
        <taxon>Flavobacteriaceae</taxon>
        <taxon>Flavobacterium</taxon>
    </lineage>
</organism>
<protein>
    <submittedName>
        <fullName evidence="3">SRPBCC family protein</fullName>
    </submittedName>
</protein>
<feature type="domain" description="Activator of Hsp90 ATPase homologue 1/2-like C-terminal" evidence="2">
    <location>
        <begin position="9"/>
        <end position="132"/>
    </location>
</feature>
<dbReference type="Pfam" id="PF08327">
    <property type="entry name" value="AHSA1"/>
    <property type="match status" value="1"/>
</dbReference>
<dbReference type="InterPro" id="IPR013538">
    <property type="entry name" value="ASHA1/2-like_C"/>
</dbReference>
<comment type="caution">
    <text evidence="3">The sequence shown here is derived from an EMBL/GenBank/DDBJ whole genome shotgun (WGS) entry which is preliminary data.</text>
</comment>
<dbReference type="EMBL" id="JBHUDZ010000012">
    <property type="protein sequence ID" value="MFD1603927.1"/>
    <property type="molecule type" value="Genomic_DNA"/>
</dbReference>
<dbReference type="RefSeq" id="WP_379814730.1">
    <property type="nucleotide sequence ID" value="NZ_JBHUDZ010000012.1"/>
</dbReference>
<dbReference type="Gene3D" id="3.30.530.20">
    <property type="match status" value="1"/>
</dbReference>
<proteinExistence type="inferred from homology"/>
<gene>
    <name evidence="3" type="ORF">ACFSC2_14370</name>
</gene>
<dbReference type="SUPFAM" id="SSF55961">
    <property type="entry name" value="Bet v1-like"/>
    <property type="match status" value="1"/>
</dbReference>
<evidence type="ECO:0000313" key="4">
    <source>
        <dbReference type="Proteomes" id="UP001597138"/>
    </source>
</evidence>
<dbReference type="InterPro" id="IPR023393">
    <property type="entry name" value="START-like_dom_sf"/>
</dbReference>
<sequence>MITVQTTVKASLDKVWKFWNEPEHITKWAFASPEWHAPKAENDLKEGGKFSTTMAAKDGSMSFDFWGEYTLVKQNEAINYTMGDGRKTEITFKETPNGVEIIESFDPESENPEEMQKGGWQAILNNFKIYVESN</sequence>
<dbReference type="Proteomes" id="UP001597138">
    <property type="component" value="Unassembled WGS sequence"/>
</dbReference>